<reference evidence="6 7" key="1">
    <citation type="submission" date="2015-10" db="EMBL/GenBank/DDBJ databases">
        <title>Genomic differences between typical nodule nitrogen-fixing rhizobial strains and those coming from bean seeds.</title>
        <authorList>
            <person name="Peralta H."/>
            <person name="Aguilar-Vera A."/>
            <person name="Diaz R."/>
            <person name="Mora Y."/>
            <person name="Martinez-Batallar G."/>
            <person name="Salazar E."/>
            <person name="Vargas-Lagunas C."/>
            <person name="Encarnacion S."/>
            <person name="Girard L."/>
            <person name="Mora J."/>
        </authorList>
    </citation>
    <scope>NUCLEOTIDE SEQUENCE [LARGE SCALE GENOMIC DNA]</scope>
    <source>
        <strain evidence="6 7">CFNEI 73</strain>
    </source>
</reference>
<keyword evidence="3" id="KW-0964">Secreted</keyword>
<dbReference type="Proteomes" id="UP000182306">
    <property type="component" value="Chromosome"/>
</dbReference>
<keyword evidence="6" id="KW-0969">Cilium</keyword>
<dbReference type="InterPro" id="IPR001029">
    <property type="entry name" value="Flagellin_N"/>
</dbReference>
<dbReference type="AlphaFoldDB" id="A0A1L3LIQ1"/>
<feature type="domain" description="Flagellin C-terminal" evidence="5">
    <location>
        <begin position="233"/>
        <end position="318"/>
    </location>
</feature>
<dbReference type="KEGG" id="same:SAMCFNEI73_Ch0677"/>
<dbReference type="GO" id="GO:0005198">
    <property type="term" value="F:structural molecule activity"/>
    <property type="evidence" value="ECO:0007669"/>
    <property type="project" value="UniProtKB-UniRule"/>
</dbReference>
<dbReference type="Pfam" id="PF00669">
    <property type="entry name" value="Flagellin_N"/>
    <property type="match status" value="1"/>
</dbReference>
<dbReference type="Pfam" id="PF00700">
    <property type="entry name" value="Flagellin_C"/>
    <property type="match status" value="1"/>
</dbReference>
<dbReference type="PANTHER" id="PTHR42792:SF2">
    <property type="entry name" value="FLAGELLIN"/>
    <property type="match status" value="1"/>
</dbReference>
<organism evidence="6 7">
    <name type="scientific">Sinorhizobium americanum</name>
    <dbReference type="NCBI Taxonomy" id="194963"/>
    <lineage>
        <taxon>Bacteria</taxon>
        <taxon>Pseudomonadati</taxon>
        <taxon>Pseudomonadota</taxon>
        <taxon>Alphaproteobacteria</taxon>
        <taxon>Hyphomicrobiales</taxon>
        <taxon>Rhizobiaceae</taxon>
        <taxon>Sinorhizobium/Ensifer group</taxon>
        <taxon>Sinorhizobium</taxon>
    </lineage>
</organism>
<keyword evidence="2 3" id="KW-0975">Bacterial flagellum</keyword>
<evidence type="ECO:0000256" key="3">
    <source>
        <dbReference type="RuleBase" id="RU362073"/>
    </source>
</evidence>
<protein>
    <recommendedName>
        <fullName evidence="3">Flagellin</fullName>
    </recommendedName>
</protein>
<keyword evidence="6" id="KW-0282">Flagellum</keyword>
<keyword evidence="7" id="KW-1185">Reference proteome</keyword>
<dbReference type="EMBL" id="CP013107">
    <property type="protein sequence ID" value="APG90002.1"/>
    <property type="molecule type" value="Genomic_DNA"/>
</dbReference>
<comment type="subcellular location">
    <subcellularLocation>
        <location evidence="3">Secreted</location>
    </subcellularLocation>
    <subcellularLocation>
        <location evidence="3">Bacterial flagellum</location>
    </subcellularLocation>
</comment>
<dbReference type="InterPro" id="IPR046358">
    <property type="entry name" value="Flagellin_C"/>
</dbReference>
<dbReference type="GO" id="GO:0009288">
    <property type="term" value="C:bacterial-type flagellum"/>
    <property type="evidence" value="ECO:0007669"/>
    <property type="project" value="UniProtKB-SubCell"/>
</dbReference>
<dbReference type="PANTHER" id="PTHR42792">
    <property type="entry name" value="FLAGELLIN"/>
    <property type="match status" value="1"/>
</dbReference>
<proteinExistence type="inferred from homology"/>
<accession>A0A1L3LIQ1</accession>
<evidence type="ECO:0000256" key="2">
    <source>
        <dbReference type="ARBA" id="ARBA00023143"/>
    </source>
</evidence>
<dbReference type="PRINTS" id="PR00207">
    <property type="entry name" value="FLAGELLIN"/>
</dbReference>
<feature type="domain" description="Flagellin N-terminal" evidence="4">
    <location>
        <begin position="4"/>
        <end position="135"/>
    </location>
</feature>
<evidence type="ECO:0000313" key="6">
    <source>
        <dbReference type="EMBL" id="APG90002.1"/>
    </source>
</evidence>
<dbReference type="InterPro" id="IPR001492">
    <property type="entry name" value="Flagellin"/>
</dbReference>
<dbReference type="GO" id="GO:0005576">
    <property type="term" value="C:extracellular region"/>
    <property type="evidence" value="ECO:0007669"/>
    <property type="project" value="UniProtKB-SubCell"/>
</dbReference>
<gene>
    <name evidence="6" type="primary">flaC</name>
    <name evidence="6" type="ORF">SAMCFNEI73_Ch0677</name>
</gene>
<dbReference type="SUPFAM" id="SSF64518">
    <property type="entry name" value="Phase 1 flagellin"/>
    <property type="match status" value="1"/>
</dbReference>
<keyword evidence="6" id="KW-0966">Cell projection</keyword>
<evidence type="ECO:0000259" key="5">
    <source>
        <dbReference type="Pfam" id="PF00700"/>
    </source>
</evidence>
<sequence>MTSIMTNAAAMAALQTLRSINRNLDETQSRVSSGYRVVTAADNAAYWSIATTMRSDNAALSTVQDALGLGAAKVDTAYAALDTVIELMSEVKAKLVAAREPGVDKSKIDKEISQLKDQLVSAAQSASFSGENWLYNDAATAVGIKSIVASFNRSADGSVSVTTLDYDTSGSILVDVQDASAGLLTMAVDADALASSPTGTAREYYLIDAGSPPTGTEIALSESTPDSDLDDMISVVDELISQLTDSAATLGAITSRIEMQENFVANLMDVIDKGVGRLVDADMNEESTRLKALQTQQQLGIQSLSIANTNSENILRLFQE</sequence>
<comment type="function">
    <text evidence="3">Flagellin is the subunit protein which polymerizes to form the filaments of bacterial flagella.</text>
</comment>
<dbReference type="STRING" id="194963.SAMCFNEI73_Ch0677"/>
<evidence type="ECO:0000256" key="1">
    <source>
        <dbReference type="ARBA" id="ARBA00005709"/>
    </source>
</evidence>
<evidence type="ECO:0000313" key="7">
    <source>
        <dbReference type="Proteomes" id="UP000182306"/>
    </source>
</evidence>
<name>A0A1L3LIQ1_9HYPH</name>
<dbReference type="Gene3D" id="1.20.1330.10">
    <property type="entry name" value="f41 fragment of flagellin, N-terminal domain"/>
    <property type="match status" value="1"/>
</dbReference>
<dbReference type="OrthoDB" id="8328560at2"/>
<evidence type="ECO:0000259" key="4">
    <source>
        <dbReference type="Pfam" id="PF00669"/>
    </source>
</evidence>
<comment type="similarity">
    <text evidence="1 3">Belongs to the bacterial flagellin family.</text>
</comment>
<dbReference type="RefSeq" id="WP_064253870.1">
    <property type="nucleotide sequence ID" value="NZ_CP013107.1"/>
</dbReference>